<dbReference type="Proteomes" id="UP000317716">
    <property type="component" value="Unassembled WGS sequence"/>
</dbReference>
<dbReference type="SUPFAM" id="SSF49299">
    <property type="entry name" value="PKD domain"/>
    <property type="match status" value="1"/>
</dbReference>
<dbReference type="CDD" id="cd00146">
    <property type="entry name" value="PKD"/>
    <property type="match status" value="1"/>
</dbReference>
<dbReference type="SMART" id="SM00089">
    <property type="entry name" value="PKD"/>
    <property type="match status" value="1"/>
</dbReference>
<evidence type="ECO:0000313" key="4">
    <source>
        <dbReference type="Proteomes" id="UP000317716"/>
    </source>
</evidence>
<proteinExistence type="predicted"/>
<dbReference type="Gene3D" id="2.60.40.10">
    <property type="entry name" value="Immunoglobulins"/>
    <property type="match status" value="1"/>
</dbReference>
<evidence type="ECO:0000313" key="3">
    <source>
        <dbReference type="EMBL" id="TMQ55839.1"/>
    </source>
</evidence>
<feature type="chain" id="PRO_5021865228" evidence="1">
    <location>
        <begin position="28"/>
        <end position="473"/>
    </location>
</feature>
<dbReference type="NCBIfam" id="TIGR04183">
    <property type="entry name" value="Por_Secre_tail"/>
    <property type="match status" value="1"/>
</dbReference>
<accession>A0A538SWR5</accession>
<evidence type="ECO:0000256" key="1">
    <source>
        <dbReference type="SAM" id="SignalP"/>
    </source>
</evidence>
<dbReference type="InterPro" id="IPR000601">
    <property type="entry name" value="PKD_dom"/>
</dbReference>
<protein>
    <submittedName>
        <fullName evidence="3">T9SS type A sorting domain-containing protein</fullName>
    </submittedName>
</protein>
<name>A0A538SWR5_UNCEI</name>
<evidence type="ECO:0000259" key="2">
    <source>
        <dbReference type="PROSITE" id="PS50093"/>
    </source>
</evidence>
<gene>
    <name evidence="3" type="ORF">E6K72_05870</name>
</gene>
<dbReference type="EMBL" id="VBOS01000197">
    <property type="protein sequence ID" value="TMQ55839.1"/>
    <property type="molecule type" value="Genomic_DNA"/>
</dbReference>
<dbReference type="AlphaFoldDB" id="A0A538SWR5"/>
<reference evidence="3 4" key="1">
    <citation type="journal article" date="2019" name="Nat. Microbiol.">
        <title>Mediterranean grassland soil C-N compound turnover is dependent on rainfall and depth, and is mediated by genomically divergent microorganisms.</title>
        <authorList>
            <person name="Diamond S."/>
            <person name="Andeer P.F."/>
            <person name="Li Z."/>
            <person name="Crits-Christoph A."/>
            <person name="Burstein D."/>
            <person name="Anantharaman K."/>
            <person name="Lane K.R."/>
            <person name="Thomas B.C."/>
            <person name="Pan C."/>
            <person name="Northen T.R."/>
            <person name="Banfield J.F."/>
        </authorList>
    </citation>
    <scope>NUCLEOTIDE SEQUENCE [LARGE SCALE GENOMIC DNA]</scope>
    <source>
        <strain evidence="3">WS_2</strain>
    </source>
</reference>
<dbReference type="InterPro" id="IPR026444">
    <property type="entry name" value="Secre_tail"/>
</dbReference>
<feature type="domain" description="PKD" evidence="2">
    <location>
        <begin position="198"/>
        <end position="240"/>
    </location>
</feature>
<sequence>MIPNKLFKFVLATLAIAVLAGSVGSRAAAAPPPNDNFSGAAVVSAFPFSATVTMTDATNESGESFYCSYSTQTVWYRFTAASTTWFGVDTQGSALFGTGATVYRDTGGGIFGLNEIGCTFYSGTVVFRAVAGSTYYVQAAAPCCGYAGSLTLNIAQVPPPVPIANFYYYPYDPSIFETVQFQDNSYDPGQIGIANQHWDFGDGATGTGYYVYHRYAADGDYNVRLEVTTGDGRVADTIRVVPVRTHDVAITRFKVPESAALGQTRQIAVGVSSNRYPESVRVQLFKSAPGSYQNFLLVGTLDQFVPVRSSNRTTDFNFSYTFTSEDAALGKVTFRADASLDTARDALTADNEAISSPVKVNKNGPTAAGIGRLDTDPPAVETQASSLALLAVAPNPARMGDLTIRLSLPNGEAATLEVLDVAGRSVMKRNLNRFVPGVHDMSVTFDRRPEPGIYVVRLTQGGNSVSSKVGILR</sequence>
<dbReference type="PROSITE" id="PS50093">
    <property type="entry name" value="PKD"/>
    <property type="match status" value="1"/>
</dbReference>
<dbReference type="Pfam" id="PF18911">
    <property type="entry name" value="PKD_4"/>
    <property type="match status" value="1"/>
</dbReference>
<organism evidence="3 4">
    <name type="scientific">Eiseniibacteriota bacterium</name>
    <dbReference type="NCBI Taxonomy" id="2212470"/>
    <lineage>
        <taxon>Bacteria</taxon>
        <taxon>Candidatus Eiseniibacteriota</taxon>
    </lineage>
</organism>
<dbReference type="InterPro" id="IPR022409">
    <property type="entry name" value="PKD/Chitinase_dom"/>
</dbReference>
<dbReference type="InterPro" id="IPR013783">
    <property type="entry name" value="Ig-like_fold"/>
</dbReference>
<comment type="caution">
    <text evidence="3">The sequence shown here is derived from an EMBL/GenBank/DDBJ whole genome shotgun (WGS) entry which is preliminary data.</text>
</comment>
<keyword evidence="1" id="KW-0732">Signal</keyword>
<feature type="signal peptide" evidence="1">
    <location>
        <begin position="1"/>
        <end position="27"/>
    </location>
</feature>
<dbReference type="InterPro" id="IPR035986">
    <property type="entry name" value="PKD_dom_sf"/>
</dbReference>